<organism evidence="2 3">
    <name type="scientific">Cercospora beticola</name>
    <name type="common">Sugarbeet leaf spot fungus</name>
    <dbReference type="NCBI Taxonomy" id="122368"/>
    <lineage>
        <taxon>Eukaryota</taxon>
        <taxon>Fungi</taxon>
        <taxon>Dikarya</taxon>
        <taxon>Ascomycota</taxon>
        <taxon>Pezizomycotina</taxon>
        <taxon>Dothideomycetes</taxon>
        <taxon>Dothideomycetidae</taxon>
        <taxon>Mycosphaerellales</taxon>
        <taxon>Mycosphaerellaceae</taxon>
        <taxon>Cercospora</taxon>
    </lineage>
</organism>
<evidence type="ECO:0000256" key="1">
    <source>
        <dbReference type="SAM" id="MobiDB-lite"/>
    </source>
</evidence>
<dbReference type="AlphaFoldDB" id="A0A2G5HAF1"/>
<dbReference type="OrthoDB" id="10374025at2759"/>
<evidence type="ECO:0000313" key="2">
    <source>
        <dbReference type="EMBL" id="PIA89520.1"/>
    </source>
</evidence>
<comment type="caution">
    <text evidence="2">The sequence shown here is derived from an EMBL/GenBank/DDBJ whole genome shotgun (WGS) entry which is preliminary data.</text>
</comment>
<accession>A0A2G5HAF1</accession>
<feature type="region of interest" description="Disordered" evidence="1">
    <location>
        <begin position="1"/>
        <end position="21"/>
    </location>
</feature>
<dbReference type="EMBL" id="LKMD01000108">
    <property type="protein sequence ID" value="PIA89520.1"/>
    <property type="molecule type" value="Genomic_DNA"/>
</dbReference>
<sequence>MTRKKNRYNNHENRRSSASNGTNSLELRNLLESLPQELYNHIYDLTFTAEVKLRFYSMKREMGLLQLEELAATYPERVVTINEKPPHLLHVDRKSRAKFAASYFGGESVFVVVSPNRYGACFSHSHLELIRAPHYVFNTGHREVLGKDHIFRRFLSEEPAGEAYADRVVFASLDEIVEIIKHSDKCDALELRDHLENLPQELYDCIYDLTFTADAQIRIYASRPTVEKEGLEDLVAKYTDQVAVLNEPPSRLLWVCRSSRKKFASSFLEGGSIFVFYDSIGEPLRDLMSSGGTLRGDIRIVLGTEWSKVFETEDYKKSISLTGLDQDLANQLELTSHLAVWGLLEQRGDEVNGNKKK</sequence>
<proteinExistence type="predicted"/>
<evidence type="ECO:0000313" key="3">
    <source>
        <dbReference type="Proteomes" id="UP000230605"/>
    </source>
</evidence>
<protein>
    <submittedName>
        <fullName evidence="2">Uncharacterized protein</fullName>
    </submittedName>
</protein>
<reference evidence="2 3" key="1">
    <citation type="submission" date="2015-10" db="EMBL/GenBank/DDBJ databases">
        <title>The cercosporin biosynthetic gene cluster was horizontally transferred to several fungal lineages and shown to be expanded in Cercospora beticola based on microsynteny with recipient genomes.</title>
        <authorList>
            <person name="De Jonge R."/>
            <person name="Ebert M.K."/>
            <person name="Suttle J.C."/>
            <person name="Jurick Ii W.M."/>
            <person name="Secor G.A."/>
            <person name="Thomma B.P."/>
            <person name="Van De Peer Y."/>
            <person name="Bolton M.D."/>
        </authorList>
    </citation>
    <scope>NUCLEOTIDE SEQUENCE [LARGE SCALE GENOMIC DNA]</scope>
    <source>
        <strain evidence="2 3">09-40</strain>
    </source>
</reference>
<gene>
    <name evidence="2" type="ORF">CB0940_06723</name>
</gene>
<dbReference type="Proteomes" id="UP000230605">
    <property type="component" value="Chromosome 5"/>
</dbReference>
<name>A0A2G5HAF1_CERBT</name>